<evidence type="ECO:0000259" key="7">
    <source>
        <dbReference type="Pfam" id="PF13396"/>
    </source>
</evidence>
<evidence type="ECO:0000313" key="8">
    <source>
        <dbReference type="EMBL" id="RDC65825.1"/>
    </source>
</evidence>
<accession>A0A369QQ73</accession>
<keyword evidence="9" id="KW-1185">Reference proteome</keyword>
<evidence type="ECO:0000256" key="5">
    <source>
        <dbReference type="ARBA" id="ARBA00023136"/>
    </source>
</evidence>
<evidence type="ECO:0000256" key="1">
    <source>
        <dbReference type="ARBA" id="ARBA00004651"/>
    </source>
</evidence>
<evidence type="ECO:0000256" key="3">
    <source>
        <dbReference type="ARBA" id="ARBA00022692"/>
    </source>
</evidence>
<dbReference type="AlphaFoldDB" id="A0A369QQ73"/>
<feature type="domain" description="Cardiolipin synthase N-terminal" evidence="7">
    <location>
        <begin position="25"/>
        <end position="68"/>
    </location>
</feature>
<dbReference type="RefSeq" id="WP_115374777.1">
    <property type="nucleotide sequence ID" value="NZ_QASA01000001.1"/>
</dbReference>
<dbReference type="GO" id="GO:0005886">
    <property type="term" value="C:plasma membrane"/>
    <property type="evidence" value="ECO:0007669"/>
    <property type="project" value="UniProtKB-SubCell"/>
</dbReference>
<evidence type="ECO:0000313" key="9">
    <source>
        <dbReference type="Proteomes" id="UP000253919"/>
    </source>
</evidence>
<comment type="caution">
    <text evidence="8">The sequence shown here is derived from an EMBL/GenBank/DDBJ whole genome shotgun (WGS) entry which is preliminary data.</text>
</comment>
<keyword evidence="4 6" id="KW-1133">Transmembrane helix</keyword>
<proteinExistence type="predicted"/>
<dbReference type="InterPro" id="IPR027379">
    <property type="entry name" value="CLS_N"/>
</dbReference>
<keyword evidence="3 6" id="KW-0812">Transmembrane</keyword>
<dbReference type="EMBL" id="QASA01000001">
    <property type="protein sequence ID" value="RDC65825.1"/>
    <property type="molecule type" value="Genomic_DNA"/>
</dbReference>
<keyword evidence="2" id="KW-1003">Cell membrane</keyword>
<feature type="transmembrane region" description="Helical" evidence="6">
    <location>
        <begin position="12"/>
        <end position="31"/>
    </location>
</feature>
<dbReference type="Pfam" id="PF13396">
    <property type="entry name" value="PLDc_N"/>
    <property type="match status" value="1"/>
</dbReference>
<dbReference type="OrthoDB" id="1123412at2"/>
<comment type="subcellular location">
    <subcellularLocation>
        <location evidence="1">Cell membrane</location>
        <topology evidence="1">Multi-pass membrane protein</topology>
    </subcellularLocation>
</comment>
<protein>
    <recommendedName>
        <fullName evidence="7">Cardiolipin synthase N-terminal domain-containing protein</fullName>
    </recommendedName>
</protein>
<feature type="transmembrane region" description="Helical" evidence="6">
    <location>
        <begin position="46"/>
        <end position="66"/>
    </location>
</feature>
<reference evidence="8 9" key="1">
    <citation type="submission" date="2018-04" db="EMBL/GenBank/DDBJ databases">
        <title>Adhaeribacter sp. HMF7616 genome sequencing and assembly.</title>
        <authorList>
            <person name="Kang H."/>
            <person name="Kang J."/>
            <person name="Cha I."/>
            <person name="Kim H."/>
            <person name="Joh K."/>
        </authorList>
    </citation>
    <scope>NUCLEOTIDE SEQUENCE [LARGE SCALE GENOMIC DNA]</scope>
    <source>
        <strain evidence="8 9">HMF7616</strain>
    </source>
</reference>
<gene>
    <name evidence="8" type="ORF">AHMF7616_04455</name>
</gene>
<evidence type="ECO:0000256" key="6">
    <source>
        <dbReference type="SAM" id="Phobius"/>
    </source>
</evidence>
<evidence type="ECO:0000256" key="2">
    <source>
        <dbReference type="ARBA" id="ARBA00022475"/>
    </source>
</evidence>
<name>A0A369QQ73_9BACT</name>
<dbReference type="Proteomes" id="UP000253919">
    <property type="component" value="Unassembled WGS sequence"/>
</dbReference>
<evidence type="ECO:0000256" key="4">
    <source>
        <dbReference type="ARBA" id="ARBA00022989"/>
    </source>
</evidence>
<keyword evidence="5 6" id="KW-0472">Membrane</keyword>
<sequence length="74" mass="8509">MMLYIGGLGTLEILVISVLVLVPLIFMLWALVEVLRSDFKDSTTKLLWVLVILFITPLGWILYFLIGRKQRLTT</sequence>
<organism evidence="8 9">
    <name type="scientific">Adhaeribacter pallidiroseus</name>
    <dbReference type="NCBI Taxonomy" id="2072847"/>
    <lineage>
        <taxon>Bacteria</taxon>
        <taxon>Pseudomonadati</taxon>
        <taxon>Bacteroidota</taxon>
        <taxon>Cytophagia</taxon>
        <taxon>Cytophagales</taxon>
        <taxon>Hymenobacteraceae</taxon>
        <taxon>Adhaeribacter</taxon>
    </lineage>
</organism>